<feature type="transmembrane region" description="Helical" evidence="1">
    <location>
        <begin position="59"/>
        <end position="89"/>
    </location>
</feature>
<feature type="transmembrane region" description="Helical" evidence="1">
    <location>
        <begin position="439"/>
        <end position="461"/>
    </location>
</feature>
<dbReference type="AlphaFoldDB" id="A0A9N9H9V7"/>
<sequence length="535" mass="59264">EMNIQNSQELSYQSNDVSVEKDISCISKPKYFGSKIFQGVIFGQITSDFNVSWELRVSYFLTIVTVITRVTSSIIGFMIPAILAGMIVLSRISKLDGSGTNISKLMEASMSRSLYCTITTCFSTGKTRKLAIIIVLVLLWQYLASAADLYLHITAIGNSQQLPGLTIPSTRALDIATNCTETNNENNCVKRKRGTKNNEKVLKVYLNASDSLVTWQSDDGIYLIQSPPLEKTYSYSGSGVFLQPSCIPISSICNLKARYGARTNYSCPEEFWYASGNTVTQSFNVNITEGMHGPGPLHAIVTLRYAKELSTNYDSEFVAEVHGDLSFLLYCQIFSSIISYNITLEVLKASPLRNLTSSQFFTLGQASTSSKMVGRVINDIEDISFKGNSTLLANAFAQKWAQATIASFSGIVQENGEGEGYSYTLAVNQDLTIVPLAAILIYATVIILPLIIFSCVSLYSFENCSDSIPISWILAEFLCTPQRLLYQAIIKEHYADDDCLKNLAMQERIIENIECNIKTDEGHIELVSQKFKNDT</sequence>
<keyword evidence="1" id="KW-0812">Transmembrane</keyword>
<feature type="non-terminal residue" evidence="2">
    <location>
        <position position="535"/>
    </location>
</feature>
<name>A0A9N9H9V7_FUNMO</name>
<feature type="transmembrane region" description="Helical" evidence="1">
    <location>
        <begin position="130"/>
        <end position="153"/>
    </location>
</feature>
<dbReference type="EMBL" id="CAJVPP010005819">
    <property type="protein sequence ID" value="CAG8670341.1"/>
    <property type="molecule type" value="Genomic_DNA"/>
</dbReference>
<gene>
    <name evidence="2" type="ORF">FMOSSE_LOCUS12374</name>
</gene>
<comment type="caution">
    <text evidence="2">The sequence shown here is derived from an EMBL/GenBank/DDBJ whole genome shotgun (WGS) entry which is preliminary data.</text>
</comment>
<evidence type="ECO:0000313" key="3">
    <source>
        <dbReference type="Proteomes" id="UP000789375"/>
    </source>
</evidence>
<proteinExistence type="predicted"/>
<evidence type="ECO:0000313" key="2">
    <source>
        <dbReference type="EMBL" id="CAG8670341.1"/>
    </source>
</evidence>
<keyword evidence="3" id="KW-1185">Reference proteome</keyword>
<reference evidence="2" key="1">
    <citation type="submission" date="2021-06" db="EMBL/GenBank/DDBJ databases">
        <authorList>
            <person name="Kallberg Y."/>
            <person name="Tangrot J."/>
            <person name="Rosling A."/>
        </authorList>
    </citation>
    <scope>NUCLEOTIDE SEQUENCE</scope>
    <source>
        <strain evidence="2">87-6 pot B 2015</strain>
    </source>
</reference>
<keyword evidence="1" id="KW-0472">Membrane</keyword>
<keyword evidence="1" id="KW-1133">Transmembrane helix</keyword>
<organism evidence="2 3">
    <name type="scientific">Funneliformis mosseae</name>
    <name type="common">Endomycorrhizal fungus</name>
    <name type="synonym">Glomus mosseae</name>
    <dbReference type="NCBI Taxonomy" id="27381"/>
    <lineage>
        <taxon>Eukaryota</taxon>
        <taxon>Fungi</taxon>
        <taxon>Fungi incertae sedis</taxon>
        <taxon>Mucoromycota</taxon>
        <taxon>Glomeromycotina</taxon>
        <taxon>Glomeromycetes</taxon>
        <taxon>Glomerales</taxon>
        <taxon>Glomeraceae</taxon>
        <taxon>Funneliformis</taxon>
    </lineage>
</organism>
<protein>
    <submittedName>
        <fullName evidence="2">10303_t:CDS:1</fullName>
    </submittedName>
</protein>
<dbReference type="Proteomes" id="UP000789375">
    <property type="component" value="Unassembled WGS sequence"/>
</dbReference>
<accession>A0A9N9H9V7</accession>
<evidence type="ECO:0000256" key="1">
    <source>
        <dbReference type="SAM" id="Phobius"/>
    </source>
</evidence>